<keyword evidence="4 7" id="KW-1133">Transmembrane helix</keyword>
<dbReference type="InParanoid" id="S8DKB1"/>
<evidence type="ECO:0000313" key="9">
    <source>
        <dbReference type="EMBL" id="EPS93182.1"/>
    </source>
</evidence>
<name>S8DKB1_FOMSC</name>
<evidence type="ECO:0000256" key="3">
    <source>
        <dbReference type="ARBA" id="ARBA00022729"/>
    </source>
</evidence>
<feature type="chain" id="PRO_5004549691" evidence="8">
    <location>
        <begin position="20"/>
        <end position="391"/>
    </location>
</feature>
<gene>
    <name evidence="9" type="ORF">FOMPIDRAFT_82859</name>
</gene>
<dbReference type="InterPro" id="IPR009011">
    <property type="entry name" value="Man6P_isomerase_rcpt-bd_dom_sf"/>
</dbReference>
<feature type="region of interest" description="Disordered" evidence="6">
    <location>
        <begin position="146"/>
        <end position="166"/>
    </location>
</feature>
<feature type="signal peptide" evidence="8">
    <location>
        <begin position="1"/>
        <end position="19"/>
    </location>
</feature>
<dbReference type="Gene3D" id="2.70.130.10">
    <property type="entry name" value="Mannose-6-phosphate receptor binding domain"/>
    <property type="match status" value="1"/>
</dbReference>
<dbReference type="InterPro" id="IPR018939">
    <property type="entry name" value="Autophagy-rel_prot_27"/>
</dbReference>
<keyword evidence="10" id="KW-1185">Reference proteome</keyword>
<evidence type="ECO:0000256" key="5">
    <source>
        <dbReference type="ARBA" id="ARBA00023136"/>
    </source>
</evidence>
<dbReference type="Proteomes" id="UP000015241">
    <property type="component" value="Unassembled WGS sequence"/>
</dbReference>
<dbReference type="SUPFAM" id="SSF50911">
    <property type="entry name" value="Mannose 6-phosphate receptor domain"/>
    <property type="match status" value="1"/>
</dbReference>
<comment type="subcellular location">
    <subcellularLocation>
        <location evidence="1">Membrane</location>
        <topology evidence="1">Single-pass membrane protein</topology>
    </subcellularLocation>
</comment>
<dbReference type="Pfam" id="PF09451">
    <property type="entry name" value="ATG27"/>
    <property type="match status" value="1"/>
</dbReference>
<dbReference type="GO" id="GO:0016020">
    <property type="term" value="C:membrane"/>
    <property type="evidence" value="ECO:0007669"/>
    <property type="project" value="UniProtKB-SubCell"/>
</dbReference>
<evidence type="ECO:0000256" key="8">
    <source>
        <dbReference type="SAM" id="SignalP"/>
    </source>
</evidence>
<evidence type="ECO:0000256" key="7">
    <source>
        <dbReference type="SAM" id="Phobius"/>
    </source>
</evidence>
<proteinExistence type="predicted"/>
<dbReference type="EMBL" id="KE504292">
    <property type="protein sequence ID" value="EPS93182.1"/>
    <property type="molecule type" value="Genomic_DNA"/>
</dbReference>
<evidence type="ECO:0000313" key="10">
    <source>
        <dbReference type="Proteomes" id="UP000015241"/>
    </source>
</evidence>
<evidence type="ECO:0000256" key="1">
    <source>
        <dbReference type="ARBA" id="ARBA00004167"/>
    </source>
</evidence>
<accession>S8DKB1</accession>
<reference evidence="9 10" key="1">
    <citation type="journal article" date="2012" name="Science">
        <title>The Paleozoic origin of enzymatic lignin decomposition reconstructed from 31 fungal genomes.</title>
        <authorList>
            <person name="Floudas D."/>
            <person name="Binder M."/>
            <person name="Riley R."/>
            <person name="Barry K."/>
            <person name="Blanchette R.A."/>
            <person name="Henrissat B."/>
            <person name="Martinez A.T."/>
            <person name="Otillar R."/>
            <person name="Spatafora J.W."/>
            <person name="Yadav J.S."/>
            <person name="Aerts A."/>
            <person name="Benoit I."/>
            <person name="Boyd A."/>
            <person name="Carlson A."/>
            <person name="Copeland A."/>
            <person name="Coutinho P.M."/>
            <person name="de Vries R.P."/>
            <person name="Ferreira P."/>
            <person name="Findley K."/>
            <person name="Foster B."/>
            <person name="Gaskell J."/>
            <person name="Glotzer D."/>
            <person name="Gorecki P."/>
            <person name="Heitman J."/>
            <person name="Hesse C."/>
            <person name="Hori C."/>
            <person name="Igarashi K."/>
            <person name="Jurgens J.A."/>
            <person name="Kallen N."/>
            <person name="Kersten P."/>
            <person name="Kohler A."/>
            <person name="Kuees U."/>
            <person name="Kumar T.K.A."/>
            <person name="Kuo A."/>
            <person name="LaButti K."/>
            <person name="Larrondo L.F."/>
            <person name="Lindquist E."/>
            <person name="Ling A."/>
            <person name="Lombard V."/>
            <person name="Lucas S."/>
            <person name="Lundell T."/>
            <person name="Martin R."/>
            <person name="McLaughlin D.J."/>
            <person name="Morgenstern I."/>
            <person name="Morin E."/>
            <person name="Murat C."/>
            <person name="Nagy L.G."/>
            <person name="Nolan M."/>
            <person name="Ohm R.A."/>
            <person name="Patyshakuliyeva A."/>
            <person name="Rokas A."/>
            <person name="Ruiz-Duenas F.J."/>
            <person name="Sabat G."/>
            <person name="Salamov A."/>
            <person name="Samejima M."/>
            <person name="Schmutz J."/>
            <person name="Slot J.C."/>
            <person name="St John F."/>
            <person name="Stenlid J."/>
            <person name="Sun H."/>
            <person name="Sun S."/>
            <person name="Syed K."/>
            <person name="Tsang A."/>
            <person name="Wiebenga A."/>
            <person name="Young D."/>
            <person name="Pisabarro A."/>
            <person name="Eastwood D.C."/>
            <person name="Martin F."/>
            <person name="Cullen D."/>
            <person name="Grigoriev I.V."/>
            <person name="Hibbett D.S."/>
        </authorList>
    </citation>
    <scope>NUCLEOTIDE SEQUENCE</scope>
    <source>
        <strain evidence="10">FP-58527</strain>
    </source>
</reference>
<sequence length="391" mass="43640">MLGPAFALAVPLLGSLVSAAATGVAPESLDALARRCQFTLGNRRFDLCPVFEGKEEGWTVVSEWPTPPTVTKVEYRISFTGPLKTNKWSPREEQREHGYVQLVGTPLLLAITTFKVISRLVTNIRPDSEKKDVRLLQLVPVAGNIAESMPKDDDGDDGSSRDKYEPGLNITAKFVPADENNEHDILHIHLHGGYYVKRQQKADFRFICDQDAEEPSTPTIAWNWNGTHTFNWRTKHVCSQSMTAPDKDVPPPKPPKHDDPPGDSEDDGVPGDSTMLDPDFLYGRTRRSIMTALAFSVLIVMVALYLAQRPPRRLRRVVLAYMKMHPRLMHSRVGEQVLMRWAREDLIFDVGEEDTLVNGPLPSVRAGAGIDEGIPLKPSPRLMNPNNYGST</sequence>
<keyword evidence="5 7" id="KW-0472">Membrane</keyword>
<keyword evidence="2 7" id="KW-0812">Transmembrane</keyword>
<feature type="transmembrane region" description="Helical" evidence="7">
    <location>
        <begin position="289"/>
        <end position="307"/>
    </location>
</feature>
<dbReference type="HOGENOM" id="CLU_739748_0_0_1"/>
<keyword evidence="3 8" id="KW-0732">Signal</keyword>
<feature type="compositionally biased region" description="Basic and acidic residues" evidence="6">
    <location>
        <begin position="245"/>
        <end position="260"/>
    </location>
</feature>
<organism evidence="9 10">
    <name type="scientific">Fomitopsis schrenkii</name>
    <name type="common">Brown rot fungus</name>
    <dbReference type="NCBI Taxonomy" id="2126942"/>
    <lineage>
        <taxon>Eukaryota</taxon>
        <taxon>Fungi</taxon>
        <taxon>Dikarya</taxon>
        <taxon>Basidiomycota</taxon>
        <taxon>Agaricomycotina</taxon>
        <taxon>Agaricomycetes</taxon>
        <taxon>Polyporales</taxon>
        <taxon>Fomitopsis</taxon>
    </lineage>
</organism>
<evidence type="ECO:0000256" key="2">
    <source>
        <dbReference type="ARBA" id="ARBA00022692"/>
    </source>
</evidence>
<evidence type="ECO:0000256" key="4">
    <source>
        <dbReference type="ARBA" id="ARBA00022989"/>
    </source>
</evidence>
<protein>
    <submittedName>
        <fullName evidence="9">Uncharacterized protein</fullName>
    </submittedName>
</protein>
<feature type="region of interest" description="Disordered" evidence="6">
    <location>
        <begin position="240"/>
        <end position="275"/>
    </location>
</feature>
<dbReference type="AlphaFoldDB" id="S8DKB1"/>
<evidence type="ECO:0000256" key="6">
    <source>
        <dbReference type="SAM" id="MobiDB-lite"/>
    </source>
</evidence>
<dbReference type="OrthoDB" id="29460at2759"/>
<dbReference type="eggNOG" id="ENOG502SV1B">
    <property type="taxonomic scope" value="Eukaryota"/>
</dbReference>